<evidence type="ECO:0000313" key="3">
    <source>
        <dbReference type="Proteomes" id="UP000294844"/>
    </source>
</evidence>
<dbReference type="EMBL" id="PECK01000001">
    <property type="protein sequence ID" value="TDZ98526.1"/>
    <property type="molecule type" value="Genomic_DNA"/>
</dbReference>
<gene>
    <name evidence="2" type="ORF">CCUG60883_03680</name>
    <name evidence="1" type="ORF">CCUG60885_00396</name>
</gene>
<dbReference type="AlphaFoldDB" id="A0A4R8SLF1"/>
<protein>
    <submittedName>
        <fullName evidence="1">Uncharacterized protein</fullName>
    </submittedName>
</protein>
<evidence type="ECO:0000313" key="2">
    <source>
        <dbReference type="EMBL" id="TEA03056.1"/>
    </source>
</evidence>
<comment type="caution">
    <text evidence="1">The sequence shown here is derived from an EMBL/GenBank/DDBJ whole genome shotgun (WGS) entry which is preliminary data.</text>
</comment>
<organism evidence="1 4">
    <name type="scientific">Mycobacteroides salmoniphilum</name>
    <dbReference type="NCBI Taxonomy" id="404941"/>
    <lineage>
        <taxon>Bacteria</taxon>
        <taxon>Bacillati</taxon>
        <taxon>Actinomycetota</taxon>
        <taxon>Actinomycetes</taxon>
        <taxon>Mycobacteriales</taxon>
        <taxon>Mycobacteriaceae</taxon>
        <taxon>Mycobacteroides</taxon>
    </lineage>
</organism>
<sequence>MIEGLMIFSVRDTRSKPPAVRIFIATDCGWLALNVFLAA</sequence>
<proteinExistence type="predicted"/>
<keyword evidence="3" id="KW-1185">Reference proteome</keyword>
<reference evidence="3 4" key="1">
    <citation type="journal article" date="2019" name="Sci. Rep.">
        <title>Extended insight into the Mycobacterium chelonae-abscessus complex through whole genome sequencing of Mycobacterium salmoniphilum outbreak and Mycobacterium salmoniphilum-like strains.</title>
        <authorList>
            <person name="Behra P.R.K."/>
            <person name="Das S."/>
            <person name="Pettersson B.M.F."/>
            <person name="Shirreff L."/>
            <person name="DuCote T."/>
            <person name="Jacobsson K.G."/>
            <person name="Ennis D.G."/>
            <person name="Kirsebom L.A."/>
        </authorList>
    </citation>
    <scope>NUCLEOTIDE SEQUENCE [LARGE SCALE GENOMIC DNA]</scope>
    <source>
        <strain evidence="2 3">CCUG 60883</strain>
        <strain evidence="1 4">CCUG 60885</strain>
    </source>
</reference>
<evidence type="ECO:0000313" key="1">
    <source>
        <dbReference type="EMBL" id="TDZ98526.1"/>
    </source>
</evidence>
<accession>A0A4R8SLF1</accession>
<dbReference type="Proteomes" id="UP000295685">
    <property type="component" value="Unassembled WGS sequence"/>
</dbReference>
<name>A0A4R8SLF1_9MYCO</name>
<evidence type="ECO:0000313" key="4">
    <source>
        <dbReference type="Proteomes" id="UP000295685"/>
    </source>
</evidence>
<dbReference type="EMBL" id="PECM01000009">
    <property type="protein sequence ID" value="TEA03056.1"/>
    <property type="molecule type" value="Genomic_DNA"/>
</dbReference>
<dbReference type="Proteomes" id="UP000294844">
    <property type="component" value="Unassembled WGS sequence"/>
</dbReference>